<dbReference type="HOGENOM" id="CLU_2850693_0_0_1"/>
<dbReference type="VEuPathDB" id="FungiDB:PLEOSDRAFT_1102705"/>
<sequence length="65" mass="7052">MSKELTSGSAASGEQFPTGLNVEPTIQDSEGKGEYAPIIADQRAVPEGTSAASKLFENKQYEFWR</sequence>
<feature type="region of interest" description="Disordered" evidence="1">
    <location>
        <begin position="1"/>
        <end position="35"/>
    </location>
</feature>
<dbReference type="InParanoid" id="A0A067NX04"/>
<dbReference type="Proteomes" id="UP000027073">
    <property type="component" value="Unassembled WGS sequence"/>
</dbReference>
<accession>A0A067NX04</accession>
<evidence type="ECO:0000313" key="2">
    <source>
        <dbReference type="EMBL" id="KDQ28667.1"/>
    </source>
</evidence>
<protein>
    <submittedName>
        <fullName evidence="2">Uncharacterized protein</fullName>
    </submittedName>
</protein>
<proteinExistence type="predicted"/>
<dbReference type="EMBL" id="KL198007">
    <property type="protein sequence ID" value="KDQ28667.1"/>
    <property type="molecule type" value="Genomic_DNA"/>
</dbReference>
<reference evidence="3" key="1">
    <citation type="journal article" date="2014" name="Proc. Natl. Acad. Sci. U.S.A.">
        <title>Extensive sampling of basidiomycete genomes demonstrates inadequacy of the white-rot/brown-rot paradigm for wood decay fungi.</title>
        <authorList>
            <person name="Riley R."/>
            <person name="Salamov A.A."/>
            <person name="Brown D.W."/>
            <person name="Nagy L.G."/>
            <person name="Floudas D."/>
            <person name="Held B.W."/>
            <person name="Levasseur A."/>
            <person name="Lombard V."/>
            <person name="Morin E."/>
            <person name="Otillar R."/>
            <person name="Lindquist E.A."/>
            <person name="Sun H."/>
            <person name="LaButti K.M."/>
            <person name="Schmutz J."/>
            <person name="Jabbour D."/>
            <person name="Luo H."/>
            <person name="Baker S.E."/>
            <person name="Pisabarro A.G."/>
            <person name="Walton J.D."/>
            <person name="Blanchette R.A."/>
            <person name="Henrissat B."/>
            <person name="Martin F."/>
            <person name="Cullen D."/>
            <person name="Hibbett D.S."/>
            <person name="Grigoriev I.V."/>
        </authorList>
    </citation>
    <scope>NUCLEOTIDE SEQUENCE [LARGE SCALE GENOMIC DNA]</scope>
    <source>
        <strain evidence="3">PC15</strain>
    </source>
</reference>
<evidence type="ECO:0000313" key="3">
    <source>
        <dbReference type="Proteomes" id="UP000027073"/>
    </source>
</evidence>
<feature type="compositionally biased region" description="Polar residues" evidence="1">
    <location>
        <begin position="1"/>
        <end position="12"/>
    </location>
</feature>
<name>A0A067NX04_PLEO1</name>
<gene>
    <name evidence="2" type="ORF">PLEOSDRAFT_1102705</name>
</gene>
<evidence type="ECO:0000256" key="1">
    <source>
        <dbReference type="SAM" id="MobiDB-lite"/>
    </source>
</evidence>
<organism evidence="2 3">
    <name type="scientific">Pleurotus ostreatus (strain PC15)</name>
    <name type="common">Oyster mushroom</name>
    <dbReference type="NCBI Taxonomy" id="1137138"/>
    <lineage>
        <taxon>Eukaryota</taxon>
        <taxon>Fungi</taxon>
        <taxon>Dikarya</taxon>
        <taxon>Basidiomycota</taxon>
        <taxon>Agaricomycotina</taxon>
        <taxon>Agaricomycetes</taxon>
        <taxon>Agaricomycetidae</taxon>
        <taxon>Agaricales</taxon>
        <taxon>Pleurotineae</taxon>
        <taxon>Pleurotaceae</taxon>
        <taxon>Pleurotus</taxon>
    </lineage>
</organism>
<dbReference type="AlphaFoldDB" id="A0A067NX04"/>